<protein>
    <submittedName>
        <fullName evidence="1">Uncharacterized protein</fullName>
    </submittedName>
</protein>
<proteinExistence type="predicted"/>
<accession>A0ABW0F0J0</accession>
<evidence type="ECO:0000313" key="1">
    <source>
        <dbReference type="EMBL" id="MFC5292988.1"/>
    </source>
</evidence>
<sequence length="228" mass="24791">MGTAERGVGLLTAQAVLATLQTIRLNPWHKILPPALRSYRRQRSYNSMRKITLKPVELTFPTPSGSVPVGVIDGLPLWYTKRTPYAGEVPLAHADIAQDLLDAVDEALSPLFGGDWPHPFHVVTGVSARAVQRDRIFKNGLPPAILFFIGHASEMSTAVAPPRAFGDLLLAAARMMAGREGGSATLRLSSSEIPPIEIRLQALLPRAVSMVGRLRVGKEPTFLRAFET</sequence>
<dbReference type="Proteomes" id="UP001595976">
    <property type="component" value="Unassembled WGS sequence"/>
</dbReference>
<keyword evidence="2" id="KW-1185">Reference proteome</keyword>
<dbReference type="EMBL" id="JBHSLI010000003">
    <property type="protein sequence ID" value="MFC5292988.1"/>
    <property type="molecule type" value="Genomic_DNA"/>
</dbReference>
<organism evidence="1 2">
    <name type="scientific">Bosea minatitlanensis</name>
    <dbReference type="NCBI Taxonomy" id="128782"/>
    <lineage>
        <taxon>Bacteria</taxon>
        <taxon>Pseudomonadati</taxon>
        <taxon>Pseudomonadota</taxon>
        <taxon>Alphaproteobacteria</taxon>
        <taxon>Hyphomicrobiales</taxon>
        <taxon>Boseaceae</taxon>
        <taxon>Bosea</taxon>
    </lineage>
</organism>
<comment type="caution">
    <text evidence="1">The sequence shown here is derived from an EMBL/GenBank/DDBJ whole genome shotgun (WGS) entry which is preliminary data.</text>
</comment>
<evidence type="ECO:0000313" key="2">
    <source>
        <dbReference type="Proteomes" id="UP001595976"/>
    </source>
</evidence>
<name>A0ABW0F0J0_9HYPH</name>
<dbReference type="RefSeq" id="WP_260348490.1">
    <property type="nucleotide sequence ID" value="NZ_JAOAOS010000006.1"/>
</dbReference>
<gene>
    <name evidence="1" type="ORF">ACFPK2_08280</name>
</gene>
<reference evidence="2" key="1">
    <citation type="journal article" date="2019" name="Int. J. Syst. Evol. Microbiol.">
        <title>The Global Catalogue of Microorganisms (GCM) 10K type strain sequencing project: providing services to taxonomists for standard genome sequencing and annotation.</title>
        <authorList>
            <consortium name="The Broad Institute Genomics Platform"/>
            <consortium name="The Broad Institute Genome Sequencing Center for Infectious Disease"/>
            <person name="Wu L."/>
            <person name="Ma J."/>
        </authorList>
    </citation>
    <scope>NUCLEOTIDE SEQUENCE [LARGE SCALE GENOMIC DNA]</scope>
    <source>
        <strain evidence="2">CGMCC 1.15643</strain>
    </source>
</reference>